<keyword evidence="5" id="KW-0067">ATP-binding</keyword>
<dbReference type="GO" id="GO:0000049">
    <property type="term" value="F:tRNA binding"/>
    <property type="evidence" value="ECO:0007669"/>
    <property type="project" value="UniProtKB-KW"/>
</dbReference>
<dbReference type="GO" id="GO:0008033">
    <property type="term" value="P:tRNA processing"/>
    <property type="evidence" value="ECO:0007669"/>
    <property type="project" value="UniProtKB-KW"/>
</dbReference>
<evidence type="ECO:0000313" key="9">
    <source>
        <dbReference type="EMBL" id="SBT76031.1"/>
    </source>
</evidence>
<dbReference type="PANTHER" id="PTHR43052:SF1">
    <property type="entry name" value="TRNA-5-TAURINOMETHYLURIDINE 2-SULFURTRANSFERASE"/>
    <property type="match status" value="1"/>
</dbReference>
<evidence type="ECO:0000313" key="10">
    <source>
        <dbReference type="Proteomes" id="UP000243200"/>
    </source>
</evidence>
<evidence type="ECO:0000256" key="1">
    <source>
        <dbReference type="ARBA" id="ARBA00022555"/>
    </source>
</evidence>
<evidence type="ECO:0000256" key="3">
    <source>
        <dbReference type="ARBA" id="ARBA00022694"/>
    </source>
</evidence>
<dbReference type="GO" id="GO:0032259">
    <property type="term" value="P:methylation"/>
    <property type="evidence" value="ECO:0007669"/>
    <property type="project" value="UniProtKB-KW"/>
</dbReference>
<keyword evidence="8" id="KW-0732">Signal</keyword>
<dbReference type="InterPro" id="IPR051305">
    <property type="entry name" value="tRNA_2-thiouridylase_MnmA"/>
</dbReference>
<keyword evidence="2 9" id="KW-0808">Transferase</keyword>
<dbReference type="AlphaFoldDB" id="A0A1C3KPP5"/>
<feature type="chain" id="PRO_5008677949" evidence="8">
    <location>
        <begin position="19"/>
        <end position="977"/>
    </location>
</feature>
<evidence type="ECO:0000256" key="7">
    <source>
        <dbReference type="ARBA" id="ARBA00023157"/>
    </source>
</evidence>
<dbReference type="EMBL" id="LT594510">
    <property type="protein sequence ID" value="SBT76031.1"/>
    <property type="molecule type" value="Genomic_DNA"/>
</dbReference>
<proteinExistence type="predicted"/>
<dbReference type="VEuPathDB" id="PlasmoDB:POWCR01_060007900"/>
<keyword evidence="1" id="KW-0820">tRNA-binding</keyword>
<dbReference type="SUPFAM" id="SSF52402">
    <property type="entry name" value="Adenine nucleotide alpha hydrolases-like"/>
    <property type="match status" value="1"/>
</dbReference>
<dbReference type="EC" id="2.1.1.61" evidence="9"/>
<evidence type="ECO:0000256" key="2">
    <source>
        <dbReference type="ARBA" id="ARBA00022679"/>
    </source>
</evidence>
<evidence type="ECO:0000256" key="4">
    <source>
        <dbReference type="ARBA" id="ARBA00022741"/>
    </source>
</evidence>
<evidence type="ECO:0000256" key="8">
    <source>
        <dbReference type="SAM" id="SignalP"/>
    </source>
</evidence>
<keyword evidence="6" id="KW-0694">RNA-binding</keyword>
<protein>
    <submittedName>
        <fullName evidence="9">tRNA methyltransferase, putative</fullName>
        <ecNumber evidence="9">2.1.1.61</ecNumber>
    </submittedName>
</protein>
<dbReference type="GO" id="GO:0005524">
    <property type="term" value="F:ATP binding"/>
    <property type="evidence" value="ECO:0007669"/>
    <property type="project" value="UniProtKB-KW"/>
</dbReference>
<evidence type="ECO:0000256" key="6">
    <source>
        <dbReference type="ARBA" id="ARBA00022884"/>
    </source>
</evidence>
<dbReference type="InterPro" id="IPR014729">
    <property type="entry name" value="Rossmann-like_a/b/a_fold"/>
</dbReference>
<dbReference type="PANTHER" id="PTHR43052">
    <property type="match status" value="1"/>
</dbReference>
<feature type="signal peptide" evidence="8">
    <location>
        <begin position="1"/>
        <end position="18"/>
    </location>
</feature>
<organism evidence="9 10">
    <name type="scientific">Plasmodium ovale</name>
    <name type="common">malaria parasite P. ovale</name>
    <dbReference type="NCBI Taxonomy" id="36330"/>
    <lineage>
        <taxon>Eukaryota</taxon>
        <taxon>Sar</taxon>
        <taxon>Alveolata</taxon>
        <taxon>Apicomplexa</taxon>
        <taxon>Aconoidasida</taxon>
        <taxon>Haemosporida</taxon>
        <taxon>Plasmodiidae</taxon>
        <taxon>Plasmodium</taxon>
        <taxon>Plasmodium (Plasmodium)</taxon>
    </lineage>
</organism>
<dbReference type="VEuPathDB" id="PlasmoDB:PocGH01_06012900"/>
<keyword evidence="9" id="KW-0489">Methyltransferase</keyword>
<name>A0A1C3KPP5_PLAOA</name>
<dbReference type="Pfam" id="PF03054">
    <property type="entry name" value="tRNA_Me_trans"/>
    <property type="match status" value="1"/>
</dbReference>
<keyword evidence="3" id="KW-0819">tRNA processing</keyword>
<accession>A0A1C3KPP5</accession>
<evidence type="ECO:0000256" key="5">
    <source>
        <dbReference type="ARBA" id="ARBA00022840"/>
    </source>
</evidence>
<sequence length="977" mass="113483">MILCLIILAILCVQFVRDRNVLRQHGLRINPQCYLISALCRERLSRGRKECRGMCISDAESKNALHRAETCAGTPSCDATCRNVNYRRNIERVYEHLHKLNQREDKINYLVRENIGACKNNYFPIARKTFKNKCIHAFTKGEKKCYINEVGNSVYYRFINKCNSSVYIAVDIVEKEGEAVTSSCNGEAVTSSCHGEAVTSSCHGEAVTSSCHGEAVTSSCHGEATRGLFPPVVGAIYKGKRQEERNNIKSKGNFTQAYSTCQRKSIEEGVTEDKGLIVEKKKYLISIDACSDNLVLCCFLHFLFKGLYKIELSFFLKMNFKKIATDLKNYFTIHFNTEQVANYVYEYIENFLSKISTSRKRDIVIIDSSSSFSKTKNVEKKEEATKPMTHVHVSESIGVINNMEIFPYPRVAHMLSGGIDSLMALIMLEKKKLYIDNFFFNFNTYDCSRNDMKYVKRICKRRKNLNIINVNDFYFKKVFIPMLRSYSEGKIPNPDIMCNKKIKYDLFFKIIKRICKKKGREFNYSYISTGHYAILSTNDSSNVNNLFNNNFPYVQGKDTHLTWLNVKKRPRQIRSSLRTRYNLIYAMDEKKDQTFFLSSFSERQLSKFLFPLGLYRKSDIKLYMKRNNIDLYNENETRGLCLYGNVDVHMLLQCYLKGGNNMQDDELVCKKSNEEGKGSGNTYDTSLQQMHAHTHTHTRDFVTFKEKYASQLSLNYVNYIISIDDEIVMDRNSDVHLYAIGQNKHITNFIHQLYNKRMKKGEKNSFSSNQWTVFYKKMIRRVTKGAGEKERTVGGSVDGSVDGSVMENFVYVTRNYRDDMFACIRRKCKVMRIRWIGGKCPPCVKRQSGRRRRRGEANGTEQRMGKHEDRVIFVKIRNNEKIKKAKITFTDGSWDTAYLRLQLRDIGLSPGQIITFYFPFIMRKDGSTKYVLSLRKYADRPVFFHCIGTSEISHQYLDKGLYRRIRKIHEEANLTIF</sequence>
<keyword evidence="7" id="KW-1015">Disulfide bond</keyword>
<gene>
    <name evidence="9" type="primary">PowCR01_060007900</name>
    <name evidence="9" type="ORF">POWCR01_060007900</name>
</gene>
<dbReference type="OrthoDB" id="3685at2759"/>
<keyword evidence="4" id="KW-0547">Nucleotide-binding</keyword>
<reference evidence="9 10" key="1">
    <citation type="submission" date="2016-06" db="EMBL/GenBank/DDBJ databases">
        <authorList>
            <consortium name="Pathogen Informatics"/>
        </authorList>
    </citation>
    <scope>NUCLEOTIDE SEQUENCE [LARGE SCALE GENOMIC DNA]</scope>
    <source>
        <strain evidence="9">PowCR01</strain>
    </source>
</reference>
<dbReference type="Proteomes" id="UP000243200">
    <property type="component" value="Chromosome 6"/>
</dbReference>
<dbReference type="Gene3D" id="3.40.50.620">
    <property type="entry name" value="HUPs"/>
    <property type="match status" value="1"/>
</dbReference>
<dbReference type="GO" id="GO:0004808">
    <property type="term" value="F:tRNA (5-methylaminomethyl-2-thiouridylate)(34)-methyltransferase activity"/>
    <property type="evidence" value="ECO:0007669"/>
    <property type="project" value="UniProtKB-EC"/>
</dbReference>